<evidence type="ECO:0000313" key="1">
    <source>
        <dbReference type="EMBL" id="MBX65210.1"/>
    </source>
</evidence>
<organism evidence="1">
    <name type="scientific">Rhizophora mucronata</name>
    <name type="common">Asiatic mangrove</name>
    <dbReference type="NCBI Taxonomy" id="61149"/>
    <lineage>
        <taxon>Eukaryota</taxon>
        <taxon>Viridiplantae</taxon>
        <taxon>Streptophyta</taxon>
        <taxon>Embryophyta</taxon>
        <taxon>Tracheophyta</taxon>
        <taxon>Spermatophyta</taxon>
        <taxon>Magnoliopsida</taxon>
        <taxon>eudicotyledons</taxon>
        <taxon>Gunneridae</taxon>
        <taxon>Pentapetalae</taxon>
        <taxon>rosids</taxon>
        <taxon>fabids</taxon>
        <taxon>Malpighiales</taxon>
        <taxon>Rhizophoraceae</taxon>
        <taxon>Rhizophora</taxon>
    </lineage>
</organism>
<accession>A0A2P2QDV7</accession>
<reference evidence="1" key="1">
    <citation type="submission" date="2018-02" db="EMBL/GenBank/DDBJ databases">
        <title>Rhizophora mucronata_Transcriptome.</title>
        <authorList>
            <person name="Meera S.P."/>
            <person name="Sreeshan A."/>
            <person name="Augustine A."/>
        </authorList>
    </citation>
    <scope>NUCLEOTIDE SEQUENCE</scope>
    <source>
        <tissue evidence="1">Leaf</tissue>
    </source>
</reference>
<name>A0A2P2QDV7_RHIMU</name>
<proteinExistence type="predicted"/>
<sequence>MNQCLIIE</sequence>
<protein>
    <submittedName>
        <fullName evidence="1">Uncharacterized protein</fullName>
    </submittedName>
</protein>
<dbReference type="EMBL" id="GGEC01084726">
    <property type="protein sequence ID" value="MBX65210.1"/>
    <property type="molecule type" value="Transcribed_RNA"/>
</dbReference>